<evidence type="ECO:0008006" key="4">
    <source>
        <dbReference type="Google" id="ProtNLM"/>
    </source>
</evidence>
<reference evidence="2 3" key="1">
    <citation type="submission" date="2014-04" db="EMBL/GenBank/DDBJ databases">
        <authorList>
            <consortium name="DOE Joint Genome Institute"/>
            <person name="Kuo A."/>
            <person name="Girlanda M."/>
            <person name="Perotto S."/>
            <person name="Kohler A."/>
            <person name="Nagy L.G."/>
            <person name="Floudas D."/>
            <person name="Copeland A."/>
            <person name="Barry K.W."/>
            <person name="Cichocki N."/>
            <person name="Veneault-Fourrey C."/>
            <person name="LaButti K."/>
            <person name="Lindquist E.A."/>
            <person name="Lipzen A."/>
            <person name="Lundell T."/>
            <person name="Morin E."/>
            <person name="Murat C."/>
            <person name="Sun H."/>
            <person name="Tunlid A."/>
            <person name="Henrissat B."/>
            <person name="Grigoriev I.V."/>
            <person name="Hibbett D.S."/>
            <person name="Martin F."/>
            <person name="Nordberg H.P."/>
            <person name="Cantor M.N."/>
            <person name="Hua S.X."/>
        </authorList>
    </citation>
    <scope>NUCLEOTIDE SEQUENCE [LARGE SCALE GENOMIC DNA]</scope>
    <source>
        <strain evidence="2 3">MUT 4182</strain>
    </source>
</reference>
<accession>A0A0C3QGI2</accession>
<dbReference type="EMBL" id="KN823042">
    <property type="protein sequence ID" value="KIO25446.1"/>
    <property type="molecule type" value="Genomic_DNA"/>
</dbReference>
<evidence type="ECO:0000313" key="3">
    <source>
        <dbReference type="Proteomes" id="UP000054248"/>
    </source>
</evidence>
<reference evidence="3" key="2">
    <citation type="submission" date="2015-01" db="EMBL/GenBank/DDBJ databases">
        <title>Evolutionary Origins and Diversification of the Mycorrhizal Mutualists.</title>
        <authorList>
            <consortium name="DOE Joint Genome Institute"/>
            <consortium name="Mycorrhizal Genomics Consortium"/>
            <person name="Kohler A."/>
            <person name="Kuo A."/>
            <person name="Nagy L.G."/>
            <person name="Floudas D."/>
            <person name="Copeland A."/>
            <person name="Barry K.W."/>
            <person name="Cichocki N."/>
            <person name="Veneault-Fourrey C."/>
            <person name="LaButti K."/>
            <person name="Lindquist E.A."/>
            <person name="Lipzen A."/>
            <person name="Lundell T."/>
            <person name="Morin E."/>
            <person name="Murat C."/>
            <person name="Riley R."/>
            <person name="Ohm R."/>
            <person name="Sun H."/>
            <person name="Tunlid A."/>
            <person name="Henrissat B."/>
            <person name="Grigoriev I.V."/>
            <person name="Hibbett D.S."/>
            <person name="Martin F."/>
        </authorList>
    </citation>
    <scope>NUCLEOTIDE SEQUENCE [LARGE SCALE GENOMIC DNA]</scope>
    <source>
        <strain evidence="3">MUT 4182</strain>
    </source>
</reference>
<gene>
    <name evidence="2" type="ORF">M407DRAFT_25244</name>
</gene>
<dbReference type="OrthoDB" id="9048090at2759"/>
<dbReference type="PANTHER" id="PTHR15503">
    <property type="entry name" value="LDOC1 RELATED"/>
    <property type="match status" value="1"/>
</dbReference>
<proteinExistence type="predicted"/>
<feature type="coiled-coil region" evidence="1">
    <location>
        <begin position="29"/>
        <end position="70"/>
    </location>
</feature>
<dbReference type="HOGENOM" id="CLU_1230693_0_0_1"/>
<dbReference type="PANTHER" id="PTHR15503:SF22">
    <property type="entry name" value="TRANSPOSON TY3-I GAG POLYPROTEIN"/>
    <property type="match status" value="1"/>
</dbReference>
<dbReference type="AlphaFoldDB" id="A0A0C3QGI2"/>
<dbReference type="Proteomes" id="UP000054248">
    <property type="component" value="Unassembled WGS sequence"/>
</dbReference>
<name>A0A0C3QGI2_9AGAM</name>
<sequence>MDTTPIEPNWSSMDNAAVLSTMQSMWGQMRSLTTQLTTARADLQDANDNYNQLLRQHQALQSTVQQATLNPQVRVTAPVNVQDARTFIQSCTLYFLLKATDFPDEAARIRFVLMLLQDKAARWAQPIVSEALGTTMTLRTTLVQQKSTAEYASEFREIVTILGWTEEAQLKRTFYVGLKPHVKDELAKVETPTLLVDYISLPKLESPTRKERGRARNTTSAQAYA</sequence>
<evidence type="ECO:0000256" key="1">
    <source>
        <dbReference type="SAM" id="Coils"/>
    </source>
</evidence>
<keyword evidence="1" id="KW-0175">Coiled coil</keyword>
<dbReference type="InterPro" id="IPR032567">
    <property type="entry name" value="RTL1-rel"/>
</dbReference>
<organism evidence="2 3">
    <name type="scientific">Tulasnella calospora MUT 4182</name>
    <dbReference type="NCBI Taxonomy" id="1051891"/>
    <lineage>
        <taxon>Eukaryota</taxon>
        <taxon>Fungi</taxon>
        <taxon>Dikarya</taxon>
        <taxon>Basidiomycota</taxon>
        <taxon>Agaricomycotina</taxon>
        <taxon>Agaricomycetes</taxon>
        <taxon>Cantharellales</taxon>
        <taxon>Tulasnellaceae</taxon>
        <taxon>Tulasnella</taxon>
    </lineage>
</organism>
<evidence type="ECO:0000313" key="2">
    <source>
        <dbReference type="EMBL" id="KIO25446.1"/>
    </source>
</evidence>
<keyword evidence="3" id="KW-1185">Reference proteome</keyword>
<protein>
    <recommendedName>
        <fullName evidence="4">Retrotransposon gag domain-containing protein</fullName>
    </recommendedName>
</protein>